<dbReference type="Gene3D" id="3.40.50.300">
    <property type="entry name" value="P-loop containing nucleotide triphosphate hydrolases"/>
    <property type="match status" value="1"/>
</dbReference>
<dbReference type="SUPFAM" id="SSF52540">
    <property type="entry name" value="P-loop containing nucleoside triphosphate hydrolases"/>
    <property type="match status" value="1"/>
</dbReference>
<feature type="compositionally biased region" description="Polar residues" evidence="1">
    <location>
        <begin position="205"/>
        <end position="239"/>
    </location>
</feature>
<evidence type="ECO:0000313" key="3">
    <source>
        <dbReference type="Ensembl" id="ENSCSRP00000000592.1"/>
    </source>
</evidence>
<reference evidence="3" key="2">
    <citation type="submission" date="2025-09" db="UniProtKB">
        <authorList>
            <consortium name="Ensembl"/>
        </authorList>
    </citation>
    <scope>IDENTIFICATION</scope>
</reference>
<keyword evidence="4" id="KW-1185">Reference proteome</keyword>
<evidence type="ECO:0000256" key="1">
    <source>
        <dbReference type="SAM" id="MobiDB-lite"/>
    </source>
</evidence>
<dbReference type="InterPro" id="IPR027785">
    <property type="entry name" value="UvrD-like_helicase_C"/>
</dbReference>
<proteinExistence type="predicted"/>
<evidence type="ECO:0000313" key="4">
    <source>
        <dbReference type="Proteomes" id="UP000694403"/>
    </source>
</evidence>
<feature type="domain" description="UvrD-like helicase C-terminal" evidence="2">
    <location>
        <begin position="41"/>
        <end position="87"/>
    </location>
</feature>
<dbReference type="AlphaFoldDB" id="A0A8C3RK51"/>
<organism evidence="3 4">
    <name type="scientific">Chelydra serpentina</name>
    <name type="common">Snapping turtle</name>
    <name type="synonym">Testudo serpentina</name>
    <dbReference type="NCBI Taxonomy" id="8475"/>
    <lineage>
        <taxon>Eukaryota</taxon>
        <taxon>Metazoa</taxon>
        <taxon>Chordata</taxon>
        <taxon>Craniata</taxon>
        <taxon>Vertebrata</taxon>
        <taxon>Euteleostomi</taxon>
        <taxon>Archelosauria</taxon>
        <taxon>Testudinata</taxon>
        <taxon>Testudines</taxon>
        <taxon>Cryptodira</taxon>
        <taxon>Durocryptodira</taxon>
        <taxon>Americhelydia</taxon>
        <taxon>Chelydroidea</taxon>
        <taxon>Chelydridae</taxon>
        <taxon>Chelydra</taxon>
    </lineage>
</organism>
<dbReference type="Proteomes" id="UP000694403">
    <property type="component" value="Unplaced"/>
</dbReference>
<protein>
    <recommendedName>
        <fullName evidence="2">UvrD-like helicase C-terminal domain-containing protein</fullName>
    </recommendedName>
</protein>
<dbReference type="CDD" id="cd18809">
    <property type="entry name" value="SF1_C_RecD"/>
    <property type="match status" value="1"/>
</dbReference>
<reference evidence="3" key="1">
    <citation type="submission" date="2025-08" db="UniProtKB">
        <authorList>
            <consortium name="Ensembl"/>
        </authorList>
    </citation>
    <scope>IDENTIFICATION</scope>
</reference>
<sequence>MVLSLGQTLVDGCRLLTISSTYGSKFTVAYEALRRACQIRHAWARTIHTFQGSEEKTIVYVVGNAGPQHWQHVYTAVTRGRCRVYIVAEQTQLKKAVTTNSFPRKTRLQQRLRETFAEMSKSPEQMSSHLKGCWQSQGHDTQPGPVSVTEDIPFSSVPVEDDLIKAEESAVLNDIQTNNGQRSTAELASAGSETPVKATGCKRQGSFTDSFESPSKVTMVNTEDSPHGSTRLQNLTLRSPTRKQLFGP</sequence>
<name>A0A8C3RK51_CHESE</name>
<dbReference type="Ensembl" id="ENSCSRT00000000610.1">
    <property type="protein sequence ID" value="ENSCSRP00000000592.1"/>
    <property type="gene ID" value="ENSCSRG00000000501.1"/>
</dbReference>
<feature type="region of interest" description="Disordered" evidence="1">
    <location>
        <begin position="182"/>
        <end position="248"/>
    </location>
</feature>
<dbReference type="Pfam" id="PF13538">
    <property type="entry name" value="UvrD_C_2"/>
    <property type="match status" value="1"/>
</dbReference>
<accession>A0A8C3RK51</accession>
<dbReference type="InterPro" id="IPR027417">
    <property type="entry name" value="P-loop_NTPase"/>
</dbReference>
<evidence type="ECO:0000259" key="2">
    <source>
        <dbReference type="Pfam" id="PF13538"/>
    </source>
</evidence>